<dbReference type="PANTHER" id="PTHR10926">
    <property type="entry name" value="CELL CYCLE CONTROL PROTEIN 50"/>
    <property type="match status" value="1"/>
</dbReference>
<accession>C5M720</accession>
<comment type="subcellular location">
    <subcellularLocation>
        <location evidence="1">Membrane</location>
    </subcellularLocation>
</comment>
<feature type="transmembrane region" description="Helical" evidence="8">
    <location>
        <begin position="69"/>
        <end position="91"/>
    </location>
</feature>
<evidence type="ECO:0000256" key="6">
    <source>
        <dbReference type="PIRNR" id="PIRNR015840"/>
    </source>
</evidence>
<dbReference type="VEuPathDB" id="FungiDB:CTRG_01652"/>
<dbReference type="RefSeq" id="XP_002547345.1">
    <property type="nucleotide sequence ID" value="XM_002547299.1"/>
</dbReference>
<keyword evidence="4 8" id="KW-1133">Transmembrane helix</keyword>
<dbReference type="GO" id="GO:0005783">
    <property type="term" value="C:endoplasmic reticulum"/>
    <property type="evidence" value="ECO:0007669"/>
    <property type="project" value="EnsemblFungi"/>
</dbReference>
<keyword evidence="5 6" id="KW-0472">Membrane</keyword>
<protein>
    <recommendedName>
        <fullName evidence="11">Cell division control protein 50</fullName>
    </recommendedName>
</protein>
<evidence type="ECO:0000256" key="1">
    <source>
        <dbReference type="ARBA" id="ARBA00004370"/>
    </source>
</evidence>
<gene>
    <name evidence="9" type="ORF">CTRG_01652</name>
</gene>
<dbReference type="STRING" id="294747.C5M720"/>
<evidence type="ECO:0000313" key="9">
    <source>
        <dbReference type="EMBL" id="EER34790.1"/>
    </source>
</evidence>
<proteinExistence type="inferred from homology"/>
<evidence type="ECO:0008006" key="11">
    <source>
        <dbReference type="Google" id="ProtNLM"/>
    </source>
</evidence>
<dbReference type="eggNOG" id="KOG2952">
    <property type="taxonomic scope" value="Eukaryota"/>
</dbReference>
<dbReference type="KEGG" id="ctp:CTRG_01652"/>
<dbReference type="GO" id="GO:0007166">
    <property type="term" value="P:cell surface receptor signaling pathway"/>
    <property type="evidence" value="ECO:0007669"/>
    <property type="project" value="EnsemblFungi"/>
</dbReference>
<dbReference type="InterPro" id="IPR005045">
    <property type="entry name" value="CDC50/LEM3_fam"/>
</dbReference>
<dbReference type="AlphaFoldDB" id="C5M720"/>
<sequence length="437" mass="49517">MAFTEDQELQQRQAGNRAVEDYNQEEGYESSSSAESEIDTSEEKSRRPKENAFTQQRLKSINPVLTAKTVIPLLVAIAVVFVPLGAAMWYASDRIEDITIEYTQCEYLASSNSWTSIPDKYIDYNFRNNSKNVPDPQFSWRLTNDSTQRFEDERLVCEVQFQVPQTMKGPIYLYYRLHNFYANHRRFVKSFSEDQLNGKAASLDTIKNTVGQNCQPLSDVNGTRIYPCGLIANSLFNDTFTTAFLAVNGTSEDKTVPLTENGIAWSTDRNRFQKTTYNYTEIVPPPNWYKMFPDGYNETNIPDISTWPQFQNWMRPSALATFNKLALRNDSASLEPGIYQINVGLHFPVTPYNGKKYLYITQRSVIGGKNDFLGISWMVAGGICFVLGLTLLVINFIKPRKTGDVNLLSWNQEKTKRDEQSAAAAASGDGSSTGFEK</sequence>
<reference evidence="9 10" key="1">
    <citation type="journal article" date="2009" name="Nature">
        <title>Evolution of pathogenicity and sexual reproduction in eight Candida genomes.</title>
        <authorList>
            <person name="Butler G."/>
            <person name="Rasmussen M.D."/>
            <person name="Lin M.F."/>
            <person name="Santos M.A."/>
            <person name="Sakthikumar S."/>
            <person name="Munro C.A."/>
            <person name="Rheinbay E."/>
            <person name="Grabherr M."/>
            <person name="Forche A."/>
            <person name="Reedy J.L."/>
            <person name="Agrafioti I."/>
            <person name="Arnaud M.B."/>
            <person name="Bates S."/>
            <person name="Brown A.J."/>
            <person name="Brunke S."/>
            <person name="Costanzo M.C."/>
            <person name="Fitzpatrick D.A."/>
            <person name="de Groot P.W."/>
            <person name="Harris D."/>
            <person name="Hoyer L.L."/>
            <person name="Hube B."/>
            <person name="Klis F.M."/>
            <person name="Kodira C."/>
            <person name="Lennard N."/>
            <person name="Logue M.E."/>
            <person name="Martin R."/>
            <person name="Neiman A.M."/>
            <person name="Nikolaou E."/>
            <person name="Quail M.A."/>
            <person name="Quinn J."/>
            <person name="Santos M.C."/>
            <person name="Schmitzberger F.F."/>
            <person name="Sherlock G."/>
            <person name="Shah P."/>
            <person name="Silverstein K.A."/>
            <person name="Skrzypek M.S."/>
            <person name="Soll D."/>
            <person name="Staggs R."/>
            <person name="Stansfield I."/>
            <person name="Stumpf M.P."/>
            <person name="Sudbery P.E."/>
            <person name="Srikantha T."/>
            <person name="Zeng Q."/>
            <person name="Berman J."/>
            <person name="Berriman M."/>
            <person name="Heitman J."/>
            <person name="Gow N.A."/>
            <person name="Lorenz M.C."/>
            <person name="Birren B.W."/>
            <person name="Kellis M."/>
            <person name="Cuomo C.A."/>
        </authorList>
    </citation>
    <scope>NUCLEOTIDE SEQUENCE [LARGE SCALE GENOMIC DNA]</scope>
    <source>
        <strain evidence="10">ATCC MYA-3404 / T1</strain>
    </source>
</reference>
<evidence type="ECO:0000256" key="4">
    <source>
        <dbReference type="ARBA" id="ARBA00022989"/>
    </source>
</evidence>
<dbReference type="GO" id="GO:0005886">
    <property type="term" value="C:plasma membrane"/>
    <property type="evidence" value="ECO:0007669"/>
    <property type="project" value="EnsemblFungi"/>
</dbReference>
<keyword evidence="3 8" id="KW-0812">Transmembrane</keyword>
<dbReference type="GeneID" id="8301305"/>
<name>C5M720_CANTT</name>
<evidence type="ECO:0000256" key="3">
    <source>
        <dbReference type="ARBA" id="ARBA00022692"/>
    </source>
</evidence>
<dbReference type="EMBL" id="GG692396">
    <property type="protein sequence ID" value="EER34790.1"/>
    <property type="molecule type" value="Genomic_DNA"/>
</dbReference>
<dbReference type="GO" id="GO:0140345">
    <property type="term" value="F:phosphatidylcholine flippase activity"/>
    <property type="evidence" value="ECO:0007669"/>
    <property type="project" value="EnsemblFungi"/>
</dbReference>
<dbReference type="PANTHER" id="PTHR10926:SF20">
    <property type="entry name" value="PHOSPHOLIPID-TRANSPORTING ATPASE ACCESSORY SUBUNIT LEM3"/>
    <property type="match status" value="1"/>
</dbReference>
<evidence type="ECO:0000256" key="8">
    <source>
        <dbReference type="SAM" id="Phobius"/>
    </source>
</evidence>
<evidence type="ECO:0000256" key="2">
    <source>
        <dbReference type="ARBA" id="ARBA00009457"/>
    </source>
</evidence>
<evidence type="ECO:0000256" key="5">
    <source>
        <dbReference type="ARBA" id="ARBA00023136"/>
    </source>
</evidence>
<feature type="region of interest" description="Disordered" evidence="7">
    <location>
        <begin position="1"/>
        <end position="53"/>
    </location>
</feature>
<dbReference type="GO" id="GO:0005794">
    <property type="term" value="C:Golgi apparatus"/>
    <property type="evidence" value="ECO:0007669"/>
    <property type="project" value="TreeGrafter"/>
</dbReference>
<dbReference type="GO" id="GO:0044088">
    <property type="term" value="P:regulation of vacuole organization"/>
    <property type="evidence" value="ECO:0007669"/>
    <property type="project" value="EnsemblFungi"/>
</dbReference>
<dbReference type="Pfam" id="PF03381">
    <property type="entry name" value="CDC50"/>
    <property type="match status" value="1"/>
</dbReference>
<organism evidence="9 10">
    <name type="scientific">Candida tropicalis (strain ATCC MYA-3404 / T1)</name>
    <name type="common">Yeast</name>
    <dbReference type="NCBI Taxonomy" id="294747"/>
    <lineage>
        <taxon>Eukaryota</taxon>
        <taxon>Fungi</taxon>
        <taxon>Dikarya</taxon>
        <taxon>Ascomycota</taxon>
        <taxon>Saccharomycotina</taxon>
        <taxon>Pichiomycetes</taxon>
        <taxon>Debaryomycetaceae</taxon>
        <taxon>Candida/Lodderomyces clade</taxon>
        <taxon>Candida</taxon>
    </lineage>
</organism>
<evidence type="ECO:0000256" key="7">
    <source>
        <dbReference type="SAM" id="MobiDB-lite"/>
    </source>
</evidence>
<dbReference type="OrthoDB" id="340608at2759"/>
<feature type="transmembrane region" description="Helical" evidence="8">
    <location>
        <begin position="372"/>
        <end position="397"/>
    </location>
</feature>
<keyword evidence="10" id="KW-1185">Reference proteome</keyword>
<dbReference type="Proteomes" id="UP000002037">
    <property type="component" value="Unassembled WGS sequence"/>
</dbReference>
<dbReference type="PIRSF" id="PIRSF015840">
    <property type="entry name" value="DUF284_TM_euk"/>
    <property type="match status" value="1"/>
</dbReference>
<dbReference type="GO" id="GO:0015247">
    <property type="term" value="F:aminophospholipid flippase activity"/>
    <property type="evidence" value="ECO:0007669"/>
    <property type="project" value="EnsemblFungi"/>
</dbReference>
<feature type="region of interest" description="Disordered" evidence="7">
    <location>
        <begin position="414"/>
        <end position="437"/>
    </location>
</feature>
<feature type="compositionally biased region" description="Low complexity" evidence="7">
    <location>
        <begin position="421"/>
        <end position="437"/>
    </location>
</feature>
<dbReference type="HOGENOM" id="CLU_025025_0_1_1"/>
<comment type="similarity">
    <text evidence="2 6">Belongs to the CDC50/LEM3 family.</text>
</comment>
<evidence type="ECO:0000313" key="10">
    <source>
        <dbReference type="Proteomes" id="UP000002037"/>
    </source>
</evidence>
<feature type="compositionally biased region" description="Basic and acidic residues" evidence="7">
    <location>
        <begin position="41"/>
        <end position="50"/>
    </location>
</feature>
<dbReference type="GO" id="GO:1990531">
    <property type="term" value="C:phospholipid-translocating ATPase complex"/>
    <property type="evidence" value="ECO:0007669"/>
    <property type="project" value="EnsemblFungi"/>
</dbReference>